<comment type="subcellular location">
    <subcellularLocation>
        <location evidence="1">Membrane</location>
    </subcellularLocation>
</comment>
<sequence>MRSRSLAARATNLLGRIAVGALAIVGVACAGLWVAHEFGAVQPLVVASGSMTPAIKTGDLILAVPTPASEVAVGEVATLPSALEETLVTHRVTAVTATDDGYTFEMKGDANDTVDPETYAVDADASVLQPALVIPGAGRYVTALRQPQATLPILGGLLLFAALALFPVRSATHARATSQDAADPTHSPLPPEPVASNPTLR</sequence>
<feature type="transmembrane region" description="Helical" evidence="7">
    <location>
        <begin position="12"/>
        <end position="35"/>
    </location>
</feature>
<keyword evidence="9" id="KW-1185">Reference proteome</keyword>
<proteinExistence type="predicted"/>
<dbReference type="InterPro" id="IPR036286">
    <property type="entry name" value="LexA/Signal_pep-like_sf"/>
</dbReference>
<dbReference type="GO" id="GO:0009003">
    <property type="term" value="F:signal peptidase activity"/>
    <property type="evidence" value="ECO:0007669"/>
    <property type="project" value="UniProtKB-EC"/>
</dbReference>
<dbReference type="CDD" id="cd06530">
    <property type="entry name" value="S26_SPase_I"/>
    <property type="match status" value="1"/>
</dbReference>
<protein>
    <recommendedName>
        <fullName evidence="5">Signal peptidase I</fullName>
        <ecNumber evidence="5">3.4.21.89</ecNumber>
    </recommendedName>
</protein>
<evidence type="ECO:0000256" key="4">
    <source>
        <dbReference type="ARBA" id="ARBA00023136"/>
    </source>
</evidence>
<keyword evidence="4 7" id="KW-0472">Membrane</keyword>
<comment type="caution">
    <text evidence="8">The sequence shown here is derived from an EMBL/GenBank/DDBJ whole genome shotgun (WGS) entry which is preliminary data.</text>
</comment>
<evidence type="ECO:0000256" key="2">
    <source>
        <dbReference type="ARBA" id="ARBA00022692"/>
    </source>
</evidence>
<dbReference type="InterPro" id="IPR001733">
    <property type="entry name" value="Peptidase_S26B"/>
</dbReference>
<evidence type="ECO:0000256" key="5">
    <source>
        <dbReference type="NCBIfam" id="TIGR02228"/>
    </source>
</evidence>
<keyword evidence="3 7" id="KW-1133">Transmembrane helix</keyword>
<evidence type="ECO:0000256" key="6">
    <source>
        <dbReference type="SAM" id="MobiDB-lite"/>
    </source>
</evidence>
<dbReference type="Proteomes" id="UP000648352">
    <property type="component" value="Unassembled WGS sequence"/>
</dbReference>
<evidence type="ECO:0000313" key="9">
    <source>
        <dbReference type="Proteomes" id="UP000648352"/>
    </source>
</evidence>
<keyword evidence="8" id="KW-0378">Hydrolase</keyword>
<dbReference type="PROSITE" id="PS51257">
    <property type="entry name" value="PROKAR_LIPOPROTEIN"/>
    <property type="match status" value="1"/>
</dbReference>
<keyword evidence="2 7" id="KW-0812">Transmembrane</keyword>
<evidence type="ECO:0000256" key="3">
    <source>
        <dbReference type="ARBA" id="ARBA00022989"/>
    </source>
</evidence>
<dbReference type="EMBL" id="JACSQP010000004">
    <property type="protein sequence ID" value="MBD7957621.1"/>
    <property type="molecule type" value="Genomic_DNA"/>
</dbReference>
<gene>
    <name evidence="8" type="ORF">H9651_08215</name>
</gene>
<feature type="transmembrane region" description="Helical" evidence="7">
    <location>
        <begin position="149"/>
        <end position="168"/>
    </location>
</feature>
<dbReference type="InterPro" id="IPR019533">
    <property type="entry name" value="Peptidase_S26"/>
</dbReference>
<name>A0ABR8S2B5_9MICO</name>
<dbReference type="EC" id="3.4.21.89" evidence="5"/>
<evidence type="ECO:0000256" key="1">
    <source>
        <dbReference type="ARBA" id="ARBA00004370"/>
    </source>
</evidence>
<dbReference type="SUPFAM" id="SSF51306">
    <property type="entry name" value="LexA/Signal peptidase"/>
    <property type="match status" value="1"/>
</dbReference>
<dbReference type="NCBIfam" id="TIGR02228">
    <property type="entry name" value="sigpep_I_arch"/>
    <property type="match status" value="1"/>
</dbReference>
<accession>A0ABR8S2B5</accession>
<evidence type="ECO:0000256" key="7">
    <source>
        <dbReference type="SAM" id="Phobius"/>
    </source>
</evidence>
<reference evidence="8 9" key="1">
    <citation type="submission" date="2020-08" db="EMBL/GenBank/DDBJ databases">
        <title>A Genomic Blueprint of the Chicken Gut Microbiome.</title>
        <authorList>
            <person name="Gilroy R."/>
            <person name="Ravi A."/>
            <person name="Getino M."/>
            <person name="Pursley I."/>
            <person name="Horton D.L."/>
            <person name="Alikhan N.-F."/>
            <person name="Baker D."/>
            <person name="Gharbi K."/>
            <person name="Hall N."/>
            <person name="Watson M."/>
            <person name="Adriaenssens E.M."/>
            <person name="Foster-Nyarko E."/>
            <person name="Jarju S."/>
            <person name="Secka A."/>
            <person name="Antonio M."/>
            <person name="Oren A."/>
            <person name="Chaudhuri R."/>
            <person name="La Ragione R.M."/>
            <person name="Hildebrand F."/>
            <person name="Pallen M.J."/>
        </authorList>
    </citation>
    <scope>NUCLEOTIDE SEQUENCE [LARGE SCALE GENOMIC DNA]</scope>
    <source>
        <strain evidence="8 9">Sa4CUA7</strain>
    </source>
</reference>
<feature type="region of interest" description="Disordered" evidence="6">
    <location>
        <begin position="176"/>
        <end position="201"/>
    </location>
</feature>
<organism evidence="8 9">
    <name type="scientific">Microbacterium pullorum</name>
    <dbReference type="NCBI Taxonomy" id="2762236"/>
    <lineage>
        <taxon>Bacteria</taxon>
        <taxon>Bacillati</taxon>
        <taxon>Actinomycetota</taxon>
        <taxon>Actinomycetes</taxon>
        <taxon>Micrococcales</taxon>
        <taxon>Microbacteriaceae</taxon>
        <taxon>Microbacterium</taxon>
    </lineage>
</organism>
<dbReference type="RefSeq" id="WP_191718801.1">
    <property type="nucleotide sequence ID" value="NZ_JACSQP010000004.1"/>
</dbReference>
<evidence type="ECO:0000313" key="8">
    <source>
        <dbReference type="EMBL" id="MBD7957621.1"/>
    </source>
</evidence>